<dbReference type="Pfam" id="PF17918">
    <property type="entry name" value="TetR_C_15"/>
    <property type="match status" value="1"/>
</dbReference>
<evidence type="ECO:0000256" key="2">
    <source>
        <dbReference type="PROSITE-ProRule" id="PRU00335"/>
    </source>
</evidence>
<dbReference type="Gene3D" id="1.10.357.10">
    <property type="entry name" value="Tetracycline Repressor, domain 2"/>
    <property type="match status" value="1"/>
</dbReference>
<dbReference type="GO" id="GO:0000976">
    <property type="term" value="F:transcription cis-regulatory region binding"/>
    <property type="evidence" value="ECO:0007669"/>
    <property type="project" value="TreeGrafter"/>
</dbReference>
<feature type="DNA-binding region" description="H-T-H motif" evidence="2">
    <location>
        <begin position="42"/>
        <end position="61"/>
    </location>
</feature>
<dbReference type="RefSeq" id="WP_007906835.1">
    <property type="nucleotide sequence ID" value="NZ_ADVG01000001.1"/>
</dbReference>
<dbReference type="SUPFAM" id="SSF46689">
    <property type="entry name" value="Homeodomain-like"/>
    <property type="match status" value="1"/>
</dbReference>
<feature type="domain" description="HTH tetR-type" evidence="3">
    <location>
        <begin position="19"/>
        <end position="79"/>
    </location>
</feature>
<sequence length="222" mass="25337">MPETPEPHLRRQPQQARGQQRIQKILDAAEHIFADVGYGNATTNAIAVRAETSIGSLYQFFPHKEAIRKALVLRYLEEMRTLFDQHLTPESLETLSLPLFLERLIHDIAQLRESHQGFRPIFFATQISPEGIECTTELKHEIMQRISLLLTIRNPALSEQQCAICARTCVAIFQSLMSLAMDLQGQERTDQLNELRLVLLSYLQTYISNGTQERVSETCSSI</sequence>
<dbReference type="PANTHER" id="PTHR30055:SF226">
    <property type="entry name" value="HTH-TYPE TRANSCRIPTIONAL REGULATOR PKSA"/>
    <property type="match status" value="1"/>
</dbReference>
<dbReference type="InterPro" id="IPR001647">
    <property type="entry name" value="HTH_TetR"/>
</dbReference>
<evidence type="ECO:0000313" key="4">
    <source>
        <dbReference type="EMBL" id="EFH89896.1"/>
    </source>
</evidence>
<reference evidence="4 5" key="1">
    <citation type="journal article" date="2011" name="Stand. Genomic Sci.">
        <title>Non-contiguous finished genome sequence and contextual data of the filamentous soil bacterium Ktedonobacter racemifer type strain (SOSP1-21).</title>
        <authorList>
            <person name="Chang Y.J."/>
            <person name="Land M."/>
            <person name="Hauser L."/>
            <person name="Chertkov O."/>
            <person name="Del Rio T.G."/>
            <person name="Nolan M."/>
            <person name="Copeland A."/>
            <person name="Tice H."/>
            <person name="Cheng J.F."/>
            <person name="Lucas S."/>
            <person name="Han C."/>
            <person name="Goodwin L."/>
            <person name="Pitluck S."/>
            <person name="Ivanova N."/>
            <person name="Ovchinikova G."/>
            <person name="Pati A."/>
            <person name="Chen A."/>
            <person name="Palaniappan K."/>
            <person name="Mavromatis K."/>
            <person name="Liolios K."/>
            <person name="Brettin T."/>
            <person name="Fiebig A."/>
            <person name="Rohde M."/>
            <person name="Abt B."/>
            <person name="Goker M."/>
            <person name="Detter J.C."/>
            <person name="Woyke T."/>
            <person name="Bristow J."/>
            <person name="Eisen J.A."/>
            <person name="Markowitz V."/>
            <person name="Hugenholtz P."/>
            <person name="Kyrpides N.C."/>
            <person name="Klenk H.P."/>
            <person name="Lapidus A."/>
        </authorList>
    </citation>
    <scope>NUCLEOTIDE SEQUENCE [LARGE SCALE GENOMIC DNA]</scope>
    <source>
        <strain evidence="5">DSM 44963</strain>
    </source>
</reference>
<evidence type="ECO:0000256" key="1">
    <source>
        <dbReference type="ARBA" id="ARBA00023125"/>
    </source>
</evidence>
<dbReference type="eggNOG" id="COG1309">
    <property type="taxonomic scope" value="Bacteria"/>
</dbReference>
<dbReference type="OrthoDB" id="9812484at2"/>
<dbReference type="InterPro" id="IPR009057">
    <property type="entry name" value="Homeodomain-like_sf"/>
</dbReference>
<dbReference type="PROSITE" id="PS50977">
    <property type="entry name" value="HTH_TETR_2"/>
    <property type="match status" value="1"/>
</dbReference>
<dbReference type="STRING" id="485913.Krac_11483"/>
<dbReference type="Proteomes" id="UP000004508">
    <property type="component" value="Unassembled WGS sequence"/>
</dbReference>
<dbReference type="InterPro" id="IPR041669">
    <property type="entry name" value="TetR_C_15"/>
</dbReference>
<evidence type="ECO:0000259" key="3">
    <source>
        <dbReference type="PROSITE" id="PS50977"/>
    </source>
</evidence>
<evidence type="ECO:0000313" key="5">
    <source>
        <dbReference type="Proteomes" id="UP000004508"/>
    </source>
</evidence>
<dbReference type="PANTHER" id="PTHR30055">
    <property type="entry name" value="HTH-TYPE TRANSCRIPTIONAL REGULATOR RUTR"/>
    <property type="match status" value="1"/>
</dbReference>
<gene>
    <name evidence="4" type="ORF">Krac_11483</name>
</gene>
<keyword evidence="5" id="KW-1185">Reference proteome</keyword>
<dbReference type="EMBL" id="ADVG01000001">
    <property type="protein sequence ID" value="EFH89896.1"/>
    <property type="molecule type" value="Genomic_DNA"/>
</dbReference>
<comment type="caution">
    <text evidence="4">The sequence shown here is derived from an EMBL/GenBank/DDBJ whole genome shotgun (WGS) entry which is preliminary data.</text>
</comment>
<name>D6TBW4_KTERA</name>
<dbReference type="Pfam" id="PF00440">
    <property type="entry name" value="TetR_N"/>
    <property type="match status" value="1"/>
</dbReference>
<dbReference type="InParanoid" id="D6TBW4"/>
<dbReference type="AlphaFoldDB" id="D6TBW4"/>
<dbReference type="InterPro" id="IPR050109">
    <property type="entry name" value="HTH-type_TetR-like_transc_reg"/>
</dbReference>
<organism evidence="4 5">
    <name type="scientific">Ktedonobacter racemifer DSM 44963</name>
    <dbReference type="NCBI Taxonomy" id="485913"/>
    <lineage>
        <taxon>Bacteria</taxon>
        <taxon>Bacillati</taxon>
        <taxon>Chloroflexota</taxon>
        <taxon>Ktedonobacteria</taxon>
        <taxon>Ktedonobacterales</taxon>
        <taxon>Ktedonobacteraceae</taxon>
        <taxon>Ktedonobacter</taxon>
    </lineage>
</organism>
<dbReference type="PRINTS" id="PR00455">
    <property type="entry name" value="HTHTETR"/>
</dbReference>
<protein>
    <submittedName>
        <fullName evidence="4">Transcriptional regulator, TetR family</fullName>
    </submittedName>
</protein>
<proteinExistence type="predicted"/>
<dbReference type="GO" id="GO:0003700">
    <property type="term" value="F:DNA-binding transcription factor activity"/>
    <property type="evidence" value="ECO:0007669"/>
    <property type="project" value="TreeGrafter"/>
</dbReference>
<keyword evidence="1 2" id="KW-0238">DNA-binding</keyword>
<accession>D6TBW4</accession>